<dbReference type="Proteomes" id="UP001465976">
    <property type="component" value="Unassembled WGS sequence"/>
</dbReference>
<evidence type="ECO:0000313" key="3">
    <source>
        <dbReference type="Proteomes" id="UP001465976"/>
    </source>
</evidence>
<dbReference type="EMBL" id="JBAHYK010000264">
    <property type="protein sequence ID" value="KAL0575904.1"/>
    <property type="molecule type" value="Genomic_DNA"/>
</dbReference>
<feature type="region of interest" description="Disordered" evidence="1">
    <location>
        <begin position="418"/>
        <end position="531"/>
    </location>
</feature>
<dbReference type="Pfam" id="PF08613">
    <property type="entry name" value="Cyclin"/>
    <property type="match status" value="1"/>
</dbReference>
<name>A0ABR3FKI0_9AGAR</name>
<protein>
    <submittedName>
        <fullName evidence="2">Cyclin-like protein interacting with PHO85</fullName>
    </submittedName>
</protein>
<dbReference type="PANTHER" id="PTHR15615">
    <property type="match status" value="1"/>
</dbReference>
<evidence type="ECO:0000313" key="2">
    <source>
        <dbReference type="EMBL" id="KAL0575904.1"/>
    </source>
</evidence>
<feature type="compositionally biased region" description="Low complexity" evidence="1">
    <location>
        <begin position="35"/>
        <end position="80"/>
    </location>
</feature>
<feature type="region of interest" description="Disordered" evidence="1">
    <location>
        <begin position="350"/>
        <end position="385"/>
    </location>
</feature>
<keyword evidence="3" id="KW-1185">Reference proteome</keyword>
<feature type="compositionally biased region" description="Acidic residues" evidence="1">
    <location>
        <begin position="447"/>
        <end position="461"/>
    </location>
</feature>
<accession>A0ABR3FKI0</accession>
<feature type="compositionally biased region" description="Low complexity" evidence="1">
    <location>
        <begin position="350"/>
        <end position="380"/>
    </location>
</feature>
<dbReference type="CDD" id="cd20558">
    <property type="entry name" value="CYCLIN_ScPCL7-like"/>
    <property type="match status" value="1"/>
</dbReference>
<proteinExistence type="predicted"/>
<dbReference type="InterPro" id="IPR013922">
    <property type="entry name" value="Cyclin_PHO80-like"/>
</dbReference>
<dbReference type="Gene3D" id="1.10.472.10">
    <property type="entry name" value="Cyclin-like"/>
    <property type="match status" value="1"/>
</dbReference>
<comment type="caution">
    <text evidence="2">The sequence shown here is derived from an EMBL/GenBank/DDBJ whole genome shotgun (WGS) entry which is preliminary data.</text>
</comment>
<gene>
    <name evidence="2" type="primary">PCL7</name>
    <name evidence="2" type="ORF">V5O48_006077</name>
</gene>
<evidence type="ECO:0000256" key="1">
    <source>
        <dbReference type="SAM" id="MobiDB-lite"/>
    </source>
</evidence>
<feature type="compositionally biased region" description="Acidic residues" evidence="1">
    <location>
        <begin position="513"/>
        <end position="525"/>
    </location>
</feature>
<dbReference type="PANTHER" id="PTHR15615:SF94">
    <property type="entry name" value="PHO85 CYCLIN-6-RELATED"/>
    <property type="match status" value="1"/>
</dbReference>
<organism evidence="2 3">
    <name type="scientific">Marasmius crinis-equi</name>
    <dbReference type="NCBI Taxonomy" id="585013"/>
    <lineage>
        <taxon>Eukaryota</taxon>
        <taxon>Fungi</taxon>
        <taxon>Dikarya</taxon>
        <taxon>Basidiomycota</taxon>
        <taxon>Agaricomycotina</taxon>
        <taxon>Agaricomycetes</taxon>
        <taxon>Agaricomycetidae</taxon>
        <taxon>Agaricales</taxon>
        <taxon>Marasmiineae</taxon>
        <taxon>Marasmiaceae</taxon>
        <taxon>Marasmius</taxon>
    </lineage>
</organism>
<sequence length="557" mass="58697">MLALAHPYDPSSELPHRASSSSSIPRQRPSHRKPSSSSTSSSSASASTSRHPSSSSMPTAVTSSSSRHTHSSQQHHTQQQPSIPRPAPPQKAAVSPATTSSPKVESIPVVPAVSETLDIHSYPSTDLLRLLASLLSQIAAANDKLDSSSAADSHPNLTHHASAPSIDSEHAPFWRSLTTASRTAIATPSSTLTFHARNIPTITLEAYLLRILKYCPTTNEVFLSLLVYFDRMSKLSADATGRTFVIDSFNIHRLVIAGVTVASKFFSDVFYTNSRYAKVGGLPLAELNQLELQFLLLNDFNLVIPTDEMQRYAEQLILFSSSPTGSPNGIKSAAAMPTIGIRATAAPAQTISSSPTSSVSSFASSSGSSTVVPGSSGASADTTPQSERMRAMGAIDAYGGKIPGAPVTSMPGAYASNGGVQAQMKTPRRGSVSDAGSVCSVSSQSDADGDTETETETEAETDGGWTTDDEPTIRPGGHGKDGSSCGDSTCSFDEEGRSDIGDNESLSSRDGDDERDDSMDIEDEMPVAAGRMLVDVERTPDSERVWRAGRAGVNVNI</sequence>
<reference evidence="2 3" key="1">
    <citation type="submission" date="2024-02" db="EMBL/GenBank/DDBJ databases">
        <title>A draft genome for the cacao thread blight pathogen Marasmius crinis-equi.</title>
        <authorList>
            <person name="Cohen S.P."/>
            <person name="Baruah I.K."/>
            <person name="Amoako-Attah I."/>
            <person name="Bukari Y."/>
            <person name="Meinhardt L.W."/>
            <person name="Bailey B.A."/>
        </authorList>
    </citation>
    <scope>NUCLEOTIDE SEQUENCE [LARGE SCALE GENOMIC DNA]</scope>
    <source>
        <strain evidence="2 3">GH-76</strain>
    </source>
</reference>
<feature type="region of interest" description="Disordered" evidence="1">
    <location>
        <begin position="1"/>
        <end position="105"/>
    </location>
</feature>